<dbReference type="Proteomes" id="UP000694906">
    <property type="component" value="Unplaced"/>
</dbReference>
<protein>
    <submittedName>
        <fullName evidence="2">Uncharacterized protein LOC110344497</fullName>
    </submittedName>
</protein>
<accession>A0AAX6RB52</accession>
<dbReference type="RefSeq" id="XP_021094380.1">
    <property type="nucleotide sequence ID" value="XM_021238721.1"/>
</dbReference>
<proteinExistence type="predicted"/>
<keyword evidence="1" id="KW-1185">Reference proteome</keyword>
<dbReference type="AlphaFoldDB" id="A0AAX6RB52"/>
<dbReference type="GeneID" id="110344497"/>
<feature type="non-terminal residue" evidence="2">
    <location>
        <position position="218"/>
    </location>
</feature>
<name>A0AAX6RB52_HETGA</name>
<sequence>MIAGNTDTSAPTAWRTAVFLDPAFGRTRASAYVLAPPPCLSSTALRRALSLSSTSAAQAPLTRRSPAAVFAAAAAAAAGAEWGVEPSQWHPEERDAAAATPTPTGRVFRSARELQEEVARPSPRGAWCKEAAFALAAAAGTPQAQFPQVSYTLRTPRYIMFKKLRQKISEEQQQQQLQQAIAPTQGSNSGPCACKAGAGITEVNPWPCTCYIYSYWPS</sequence>
<evidence type="ECO:0000313" key="1">
    <source>
        <dbReference type="Proteomes" id="UP000694906"/>
    </source>
</evidence>
<gene>
    <name evidence="2" type="primary">LOC110344497</name>
</gene>
<organism evidence="1 2">
    <name type="scientific">Heterocephalus glaber</name>
    <name type="common">Naked mole rat</name>
    <dbReference type="NCBI Taxonomy" id="10181"/>
    <lineage>
        <taxon>Eukaryota</taxon>
        <taxon>Metazoa</taxon>
        <taxon>Chordata</taxon>
        <taxon>Craniata</taxon>
        <taxon>Vertebrata</taxon>
        <taxon>Euteleostomi</taxon>
        <taxon>Mammalia</taxon>
        <taxon>Eutheria</taxon>
        <taxon>Euarchontoglires</taxon>
        <taxon>Glires</taxon>
        <taxon>Rodentia</taxon>
        <taxon>Hystricomorpha</taxon>
        <taxon>Bathyergidae</taxon>
        <taxon>Heterocephalus</taxon>
    </lineage>
</organism>
<evidence type="ECO:0000313" key="2">
    <source>
        <dbReference type="RefSeq" id="XP_021094380.1"/>
    </source>
</evidence>
<reference evidence="2" key="1">
    <citation type="submission" date="2025-08" db="UniProtKB">
        <authorList>
            <consortium name="RefSeq"/>
        </authorList>
    </citation>
    <scope>IDENTIFICATION</scope>
</reference>